<reference evidence="2" key="1">
    <citation type="journal article" date="2023" name="Front. Plant Sci.">
        <title>Chromosomal-level genome assembly of Melastoma candidum provides insights into trichome evolution.</title>
        <authorList>
            <person name="Zhong Y."/>
            <person name="Wu W."/>
            <person name="Sun C."/>
            <person name="Zou P."/>
            <person name="Liu Y."/>
            <person name="Dai S."/>
            <person name="Zhou R."/>
        </authorList>
    </citation>
    <scope>NUCLEOTIDE SEQUENCE [LARGE SCALE GENOMIC DNA]</scope>
</reference>
<name>A0ACB9R008_9MYRT</name>
<proteinExistence type="predicted"/>
<sequence length="163" mass="17569">MKSLNPTSFSLLLLLVLATTAVVAVGAPEGHTRGHNAKHGDRDGKCRGPKCSTTRGQTRAILTLNSFEKGGDGGGPSECDGRYHSDNMPIVALSTGWYNGGSLCHKNITIYTKNGRSTQAMVVDECDVNHKCRKDIVDGSKAVWMALGIPRNNWGWLPVTWST</sequence>
<keyword evidence="2" id="KW-1185">Reference proteome</keyword>
<evidence type="ECO:0000313" key="1">
    <source>
        <dbReference type="EMBL" id="KAI4372240.1"/>
    </source>
</evidence>
<evidence type="ECO:0000313" key="2">
    <source>
        <dbReference type="Proteomes" id="UP001057402"/>
    </source>
</evidence>
<dbReference type="Proteomes" id="UP001057402">
    <property type="component" value="Chromosome 4"/>
</dbReference>
<protein>
    <submittedName>
        <fullName evidence="1">Uncharacterized protein</fullName>
    </submittedName>
</protein>
<comment type="caution">
    <text evidence="1">The sequence shown here is derived from an EMBL/GenBank/DDBJ whole genome shotgun (WGS) entry which is preliminary data.</text>
</comment>
<dbReference type="EMBL" id="CM042883">
    <property type="protein sequence ID" value="KAI4372240.1"/>
    <property type="molecule type" value="Genomic_DNA"/>
</dbReference>
<organism evidence="1 2">
    <name type="scientific">Melastoma candidum</name>
    <dbReference type="NCBI Taxonomy" id="119954"/>
    <lineage>
        <taxon>Eukaryota</taxon>
        <taxon>Viridiplantae</taxon>
        <taxon>Streptophyta</taxon>
        <taxon>Embryophyta</taxon>
        <taxon>Tracheophyta</taxon>
        <taxon>Spermatophyta</taxon>
        <taxon>Magnoliopsida</taxon>
        <taxon>eudicotyledons</taxon>
        <taxon>Gunneridae</taxon>
        <taxon>Pentapetalae</taxon>
        <taxon>rosids</taxon>
        <taxon>malvids</taxon>
        <taxon>Myrtales</taxon>
        <taxon>Melastomataceae</taxon>
        <taxon>Melastomatoideae</taxon>
        <taxon>Melastomateae</taxon>
        <taxon>Melastoma</taxon>
    </lineage>
</organism>
<gene>
    <name evidence="1" type="ORF">MLD38_010494</name>
</gene>
<accession>A0ACB9R008</accession>